<sequence length="37" mass="4011">MPPDTSKKWGEDENDNDKTSGLTRSSTPIRSTASLST</sequence>
<feature type="region of interest" description="Disordered" evidence="1">
    <location>
        <begin position="1"/>
        <end position="37"/>
    </location>
</feature>
<organism evidence="2 3">
    <name type="scientific">Streptomyces iranensis</name>
    <dbReference type="NCBI Taxonomy" id="576784"/>
    <lineage>
        <taxon>Bacteria</taxon>
        <taxon>Bacillati</taxon>
        <taxon>Actinomycetota</taxon>
        <taxon>Actinomycetes</taxon>
        <taxon>Kitasatosporales</taxon>
        <taxon>Streptomycetaceae</taxon>
        <taxon>Streptomyces</taxon>
        <taxon>Streptomyces violaceusniger group</taxon>
    </lineage>
</organism>
<comment type="caution">
    <text evidence="2">The sequence shown here is derived from an EMBL/GenBank/DDBJ whole genome shotgun (WGS) entry which is preliminary data.</text>
</comment>
<dbReference type="Proteomes" id="UP000756710">
    <property type="component" value="Unassembled WGS sequence"/>
</dbReference>
<accession>A0ABS4N9K0</accession>
<evidence type="ECO:0000313" key="2">
    <source>
        <dbReference type="EMBL" id="MBP2068669.1"/>
    </source>
</evidence>
<protein>
    <submittedName>
        <fullName evidence="2">Uncharacterized protein</fullName>
    </submittedName>
</protein>
<keyword evidence="3" id="KW-1185">Reference proteome</keyword>
<feature type="compositionally biased region" description="Basic and acidic residues" evidence="1">
    <location>
        <begin position="1"/>
        <end position="11"/>
    </location>
</feature>
<proteinExistence type="predicted"/>
<evidence type="ECO:0000313" key="3">
    <source>
        <dbReference type="Proteomes" id="UP000756710"/>
    </source>
</evidence>
<reference evidence="2 3" key="1">
    <citation type="submission" date="2021-03" db="EMBL/GenBank/DDBJ databases">
        <title>Genomic Encyclopedia of Type Strains, Phase IV (KMG-IV): sequencing the most valuable type-strain genomes for metagenomic binning, comparative biology and taxonomic classification.</title>
        <authorList>
            <person name="Goeker M."/>
        </authorList>
    </citation>
    <scope>NUCLEOTIDE SEQUENCE [LARGE SCALE GENOMIC DNA]</scope>
    <source>
        <strain evidence="2 3">DSM 41954</strain>
    </source>
</reference>
<evidence type="ECO:0000256" key="1">
    <source>
        <dbReference type="SAM" id="MobiDB-lite"/>
    </source>
</evidence>
<gene>
    <name evidence="2" type="ORF">J2Z30_009751</name>
</gene>
<feature type="compositionally biased region" description="Polar residues" evidence="1">
    <location>
        <begin position="19"/>
        <end position="37"/>
    </location>
</feature>
<dbReference type="EMBL" id="JAGGLR010000048">
    <property type="protein sequence ID" value="MBP2068669.1"/>
    <property type="molecule type" value="Genomic_DNA"/>
</dbReference>
<name>A0ABS4N9K0_9ACTN</name>